<dbReference type="EMBL" id="JASNJE010000008">
    <property type="protein sequence ID" value="MDK3073209.1"/>
    <property type="molecule type" value="Genomic_DNA"/>
</dbReference>
<proteinExistence type="predicted"/>
<protein>
    <submittedName>
        <fullName evidence="1">BrnA antitoxin family protein</fullName>
    </submittedName>
</protein>
<dbReference type="Pfam" id="PF14384">
    <property type="entry name" value="BrnA_antitoxin"/>
    <property type="match status" value="1"/>
</dbReference>
<comment type="caution">
    <text evidence="1">The sequence shown here is derived from an EMBL/GenBank/DDBJ whole genome shotgun (WGS) entry which is preliminary data.</text>
</comment>
<dbReference type="InterPro" id="IPR025528">
    <property type="entry name" value="BrnA_antitoxin"/>
</dbReference>
<gene>
    <name evidence="1" type="ORF">QO034_08825</name>
</gene>
<keyword evidence="2" id="KW-1185">Reference proteome</keyword>
<organism evidence="1 2">
    <name type="scientific">Sedimentitalea xiamensis</name>
    <dbReference type="NCBI Taxonomy" id="3050037"/>
    <lineage>
        <taxon>Bacteria</taxon>
        <taxon>Pseudomonadati</taxon>
        <taxon>Pseudomonadota</taxon>
        <taxon>Alphaproteobacteria</taxon>
        <taxon>Rhodobacterales</taxon>
        <taxon>Paracoccaceae</taxon>
        <taxon>Sedimentitalea</taxon>
    </lineage>
</organism>
<accession>A0ABT7FDL6</accession>
<name>A0ABT7FDL6_9RHOB</name>
<dbReference type="RefSeq" id="WP_284485151.1">
    <property type="nucleotide sequence ID" value="NZ_JASNJE010000008.1"/>
</dbReference>
<reference evidence="1 2" key="1">
    <citation type="submission" date="2023-05" db="EMBL/GenBank/DDBJ databases">
        <title>Sedimentitalea sp. nov. JM2-8.</title>
        <authorList>
            <person name="Huang J."/>
        </authorList>
    </citation>
    <scope>NUCLEOTIDE SEQUENCE [LARGE SCALE GENOMIC DNA]</scope>
    <source>
        <strain evidence="1 2">JM2-8</strain>
    </source>
</reference>
<sequence>MTQTVGGKPKRTRREAENIYYVNEALQRLEYDLHTHLNHMRRIPLEWEQIYTDRSYHKTRITMRVDQDVLKFFRSLGPGYQPRMNDVLRAFMHAKLAGLIGGGETMTEYRENRWADRNRPQFGDVEKQMGARRGG</sequence>
<evidence type="ECO:0000313" key="2">
    <source>
        <dbReference type="Proteomes" id="UP001227126"/>
    </source>
</evidence>
<dbReference type="Proteomes" id="UP001227126">
    <property type="component" value="Unassembled WGS sequence"/>
</dbReference>
<evidence type="ECO:0000313" key="1">
    <source>
        <dbReference type="EMBL" id="MDK3073209.1"/>
    </source>
</evidence>